<dbReference type="EMBL" id="QNRR01000011">
    <property type="protein sequence ID" value="RBP38646.1"/>
    <property type="molecule type" value="Genomic_DNA"/>
</dbReference>
<sequence length="349" mass="36925">MTLDSARELQQKFLNFAVPSIETMANGVPQSFVLSRALRKGVGESAAGDQVSGPIVGVGISLGFQGKGYAVALRLGDAALEHSKPVRDFIEEARGEVDIRVVGRVYALKVPWNREHVRPLEPGISIGHFNITAGTLGCFVRMKSGGDERLRILSNNHVLANVNRARRGDPILQRGPADGGMRSQDTVAVLETYKRILFTGSNEVDAALATLVEEIDIVPGQLRGIGGIAGVAAAGQLYEEKLKVKKLGRTTGITEGEITAVEVVVPNGVAFGEGKVAPYHHQIEIQSTNNLPFSRGGDSGSLVVTSDGTEAVGLLFAGTDFGGHGGLGLTYANPIQTVLDGLRIDLVTR</sequence>
<dbReference type="Gene3D" id="2.40.10.10">
    <property type="entry name" value="Trypsin-like serine proteases"/>
    <property type="match status" value="1"/>
</dbReference>
<gene>
    <name evidence="1" type="ORF">DES53_111166</name>
</gene>
<keyword evidence="2" id="KW-1185">Reference proteome</keyword>
<comment type="caution">
    <text evidence="1">The sequence shown here is derived from an EMBL/GenBank/DDBJ whole genome shotgun (WGS) entry which is preliminary data.</text>
</comment>
<reference evidence="1 2" key="1">
    <citation type="submission" date="2018-06" db="EMBL/GenBank/DDBJ databases">
        <title>Genomic Encyclopedia of Type Strains, Phase IV (KMG-IV): sequencing the most valuable type-strain genomes for metagenomic binning, comparative biology and taxonomic classification.</title>
        <authorList>
            <person name="Goeker M."/>
        </authorList>
    </citation>
    <scope>NUCLEOTIDE SEQUENCE [LARGE SCALE GENOMIC DNA]</scope>
    <source>
        <strain evidence="1 2">DSM 25532</strain>
    </source>
</reference>
<dbReference type="InterPro" id="IPR043504">
    <property type="entry name" value="Peptidase_S1_PA_chymotrypsin"/>
</dbReference>
<proteinExistence type="predicted"/>
<name>A0A366HAD1_9BACT</name>
<evidence type="ECO:0008006" key="3">
    <source>
        <dbReference type="Google" id="ProtNLM"/>
    </source>
</evidence>
<evidence type="ECO:0000313" key="2">
    <source>
        <dbReference type="Proteomes" id="UP000253426"/>
    </source>
</evidence>
<organism evidence="1 2">
    <name type="scientific">Roseimicrobium gellanilyticum</name>
    <dbReference type="NCBI Taxonomy" id="748857"/>
    <lineage>
        <taxon>Bacteria</taxon>
        <taxon>Pseudomonadati</taxon>
        <taxon>Verrucomicrobiota</taxon>
        <taxon>Verrucomicrobiia</taxon>
        <taxon>Verrucomicrobiales</taxon>
        <taxon>Verrucomicrobiaceae</taxon>
        <taxon>Roseimicrobium</taxon>
    </lineage>
</organism>
<protein>
    <recommendedName>
        <fullName evidence="3">Trypsin-like peptidase</fullName>
    </recommendedName>
</protein>
<dbReference type="AlphaFoldDB" id="A0A366HAD1"/>
<dbReference type="Proteomes" id="UP000253426">
    <property type="component" value="Unassembled WGS sequence"/>
</dbReference>
<evidence type="ECO:0000313" key="1">
    <source>
        <dbReference type="EMBL" id="RBP38646.1"/>
    </source>
</evidence>
<dbReference type="InterPro" id="IPR009003">
    <property type="entry name" value="Peptidase_S1_PA"/>
</dbReference>
<accession>A0A366HAD1</accession>
<dbReference type="SUPFAM" id="SSF50494">
    <property type="entry name" value="Trypsin-like serine proteases"/>
    <property type="match status" value="1"/>
</dbReference>
<dbReference type="OrthoDB" id="288917at2"/>